<comment type="caution">
    <text evidence="1">The sequence shown here is derived from an EMBL/GenBank/DDBJ whole genome shotgun (WGS) entry which is preliminary data.</text>
</comment>
<evidence type="ECO:0000313" key="2">
    <source>
        <dbReference type="Proteomes" id="UP000177555"/>
    </source>
</evidence>
<dbReference type="Proteomes" id="UP000177555">
    <property type="component" value="Unassembled WGS sequence"/>
</dbReference>
<reference evidence="1 2" key="1">
    <citation type="journal article" date="2016" name="Nat. Commun.">
        <title>Thousands of microbial genomes shed light on interconnected biogeochemical processes in an aquifer system.</title>
        <authorList>
            <person name="Anantharaman K."/>
            <person name="Brown C.T."/>
            <person name="Hug L.A."/>
            <person name="Sharon I."/>
            <person name="Castelle C.J."/>
            <person name="Probst A.J."/>
            <person name="Thomas B.C."/>
            <person name="Singh A."/>
            <person name="Wilkins M.J."/>
            <person name="Karaoz U."/>
            <person name="Brodie E.L."/>
            <person name="Williams K.H."/>
            <person name="Hubbard S.S."/>
            <person name="Banfield J.F."/>
        </authorList>
    </citation>
    <scope>NUCLEOTIDE SEQUENCE [LARGE SCALE GENOMIC DNA]</scope>
</reference>
<accession>A0A1F5JFV8</accession>
<dbReference type="AlphaFoldDB" id="A0A1F5JFV8"/>
<proteinExistence type="predicted"/>
<sequence>MGSMCQIILKDNFYDLWNFTISPVAYNGGSIKTATKNQFNTGFESFLNIQIDGKLGVLVVTNPTRPGEDKKVIAAIPSGNQLFFFTTNIIQDMGNRTSGYDLDYVYKVLSTIKFN</sequence>
<organism evidence="1 2">
    <name type="scientific">Candidatus Daviesbacteria bacterium RIFCSPHIGHO2_01_FULL_40_11</name>
    <dbReference type="NCBI Taxonomy" id="1797762"/>
    <lineage>
        <taxon>Bacteria</taxon>
        <taxon>Candidatus Daviesiibacteriota</taxon>
    </lineage>
</organism>
<gene>
    <name evidence="1" type="ORF">A2867_01360</name>
</gene>
<name>A0A1F5JFV8_9BACT</name>
<dbReference type="EMBL" id="MFCP01000037">
    <property type="protein sequence ID" value="OGE27504.1"/>
    <property type="molecule type" value="Genomic_DNA"/>
</dbReference>
<evidence type="ECO:0000313" key="1">
    <source>
        <dbReference type="EMBL" id="OGE27504.1"/>
    </source>
</evidence>
<protein>
    <submittedName>
        <fullName evidence="1">Uncharacterized protein</fullName>
    </submittedName>
</protein>